<gene>
    <name evidence="1" type="ORF">LTR77_006998</name>
</gene>
<keyword evidence="2" id="KW-1185">Reference proteome</keyword>
<dbReference type="EMBL" id="JAVRRT010000010">
    <property type="protein sequence ID" value="KAK5168428.1"/>
    <property type="molecule type" value="Genomic_DNA"/>
</dbReference>
<dbReference type="GeneID" id="89928336"/>
<evidence type="ECO:0000313" key="1">
    <source>
        <dbReference type="EMBL" id="KAK5168428.1"/>
    </source>
</evidence>
<name>A0AAV9PAB9_9PEZI</name>
<evidence type="ECO:0000313" key="2">
    <source>
        <dbReference type="Proteomes" id="UP001337655"/>
    </source>
</evidence>
<reference evidence="1 2" key="1">
    <citation type="submission" date="2023-08" db="EMBL/GenBank/DDBJ databases">
        <title>Black Yeasts Isolated from many extreme environments.</title>
        <authorList>
            <person name="Coleine C."/>
            <person name="Stajich J.E."/>
            <person name="Selbmann L."/>
        </authorList>
    </citation>
    <scope>NUCLEOTIDE SEQUENCE [LARGE SCALE GENOMIC DNA]</scope>
    <source>
        <strain evidence="1 2">CCFEE 5935</strain>
    </source>
</reference>
<dbReference type="Proteomes" id="UP001337655">
    <property type="component" value="Unassembled WGS sequence"/>
</dbReference>
<accession>A0AAV9PAB9</accession>
<dbReference type="AlphaFoldDB" id="A0AAV9PAB9"/>
<organism evidence="1 2">
    <name type="scientific">Saxophila tyrrhenica</name>
    <dbReference type="NCBI Taxonomy" id="1690608"/>
    <lineage>
        <taxon>Eukaryota</taxon>
        <taxon>Fungi</taxon>
        <taxon>Dikarya</taxon>
        <taxon>Ascomycota</taxon>
        <taxon>Pezizomycotina</taxon>
        <taxon>Dothideomycetes</taxon>
        <taxon>Dothideomycetidae</taxon>
        <taxon>Mycosphaerellales</taxon>
        <taxon>Extremaceae</taxon>
        <taxon>Saxophila</taxon>
    </lineage>
</organism>
<protein>
    <submittedName>
        <fullName evidence="1">Uncharacterized protein</fullName>
    </submittedName>
</protein>
<sequence length="407" mass="46737">MLKSMKKNLPANEYEELEIFYAAKKEGSLRSQNTRRIHPSTAMAELRNNHDETFLLPYLDLRSLSEDPTRLLGLLHHRSHSDLEDWVLFDRQQFRPGFRLGALHTAYNPHAVVAYGDRFGQLVQWQEDKAHRWDYIGYPCALQIFQAQSTLSCFLRNIKLLLSKGNKHAGSDHWFEMVAVEFASKERLIGRSAYLKQPYSAPPAVNVPHILEILQSRLRKSSDELNSMQTDPLLFRAATEAAEKHPIFNIDEQTGQTLAPHLPEPVALSVIRSEVWRYLVSEAQAFAQAYKVHRDAVRVGVVLPLSYTAPLLRFEAALKFSLHQLSARLRLILPALSAFKRHFKRSDRGIEGVLDNETAYRTDPLFWNLCQLAGMDTEFSWAFSFHLDKIDQLMANGSNKTKKRLDQ</sequence>
<proteinExistence type="predicted"/>
<dbReference type="RefSeq" id="XP_064658038.1">
    <property type="nucleotide sequence ID" value="XM_064804237.1"/>
</dbReference>
<comment type="caution">
    <text evidence="1">The sequence shown here is derived from an EMBL/GenBank/DDBJ whole genome shotgun (WGS) entry which is preliminary data.</text>
</comment>